<evidence type="ECO:0000256" key="1">
    <source>
        <dbReference type="SAM" id="MobiDB-lite"/>
    </source>
</evidence>
<keyword evidence="3" id="KW-1185">Reference proteome</keyword>
<reference evidence="2 3" key="1">
    <citation type="submission" date="2017-11" db="EMBL/GenBank/DDBJ databases">
        <title>De novo assembly and phasing of dikaryotic genomes from two isolates of Puccinia coronata f. sp. avenae, the causal agent of oat crown rust.</title>
        <authorList>
            <person name="Miller M.E."/>
            <person name="Zhang Y."/>
            <person name="Omidvar V."/>
            <person name="Sperschneider J."/>
            <person name="Schwessinger B."/>
            <person name="Raley C."/>
            <person name="Palmer J.M."/>
            <person name="Garnica D."/>
            <person name="Upadhyaya N."/>
            <person name="Rathjen J."/>
            <person name="Taylor J.M."/>
            <person name="Park R.F."/>
            <person name="Dodds P.N."/>
            <person name="Hirsch C.D."/>
            <person name="Kianian S.F."/>
            <person name="Figueroa M."/>
        </authorList>
    </citation>
    <scope>NUCLEOTIDE SEQUENCE [LARGE SCALE GENOMIC DNA]</scope>
    <source>
        <strain evidence="2">12NC29</strain>
    </source>
</reference>
<accession>A0A2N5URF9</accession>
<dbReference type="Proteomes" id="UP000235388">
    <property type="component" value="Unassembled WGS sequence"/>
</dbReference>
<comment type="caution">
    <text evidence="2">The sequence shown here is derived from an EMBL/GenBank/DDBJ whole genome shotgun (WGS) entry which is preliminary data.</text>
</comment>
<evidence type="ECO:0000313" key="3">
    <source>
        <dbReference type="Proteomes" id="UP000235388"/>
    </source>
</evidence>
<name>A0A2N5URF9_9BASI</name>
<proteinExistence type="predicted"/>
<sequence length="134" mass="14811">MGPLRIGGASRDEPASRAGGYHTTPEAVYYTCFTHPSKGWGPLAPDNLNSYITMKAWTGGELFDSCHRHSFVGPRLLLDLCPSPPAFAYINRGVLSQWLLPLVFAAFVETAYICLRQFSYLVPRKARLCVGPSF</sequence>
<protein>
    <submittedName>
        <fullName evidence="2">Uncharacterized protein</fullName>
    </submittedName>
</protein>
<dbReference type="AlphaFoldDB" id="A0A2N5URF9"/>
<dbReference type="EMBL" id="PGCJ01000184">
    <property type="protein sequence ID" value="PLW40227.1"/>
    <property type="molecule type" value="Genomic_DNA"/>
</dbReference>
<organism evidence="2 3">
    <name type="scientific">Puccinia coronata f. sp. avenae</name>
    <dbReference type="NCBI Taxonomy" id="200324"/>
    <lineage>
        <taxon>Eukaryota</taxon>
        <taxon>Fungi</taxon>
        <taxon>Dikarya</taxon>
        <taxon>Basidiomycota</taxon>
        <taxon>Pucciniomycotina</taxon>
        <taxon>Pucciniomycetes</taxon>
        <taxon>Pucciniales</taxon>
        <taxon>Pucciniaceae</taxon>
        <taxon>Puccinia</taxon>
    </lineage>
</organism>
<evidence type="ECO:0000313" key="2">
    <source>
        <dbReference type="EMBL" id="PLW40227.1"/>
    </source>
</evidence>
<feature type="region of interest" description="Disordered" evidence="1">
    <location>
        <begin position="1"/>
        <end position="20"/>
    </location>
</feature>
<gene>
    <name evidence="2" type="ORF">PCANC_17953</name>
</gene>